<proteinExistence type="inferred from homology"/>
<dbReference type="GO" id="GO:0005829">
    <property type="term" value="C:cytosol"/>
    <property type="evidence" value="ECO:0007669"/>
    <property type="project" value="TreeGrafter"/>
</dbReference>
<keyword evidence="2" id="KW-0647">Proteasome</keyword>
<dbReference type="GO" id="GO:0005634">
    <property type="term" value="C:nucleus"/>
    <property type="evidence" value="ECO:0007669"/>
    <property type="project" value="TreeGrafter"/>
</dbReference>
<dbReference type="InterPro" id="IPR033464">
    <property type="entry name" value="CSN8_PSD8_EIF3K"/>
</dbReference>
<dbReference type="PANTHER" id="PTHR12387">
    <property type="entry name" value="26S PROTEASOME NON-ATPASE REGULATORY SUBUNIT 8"/>
    <property type="match status" value="1"/>
</dbReference>
<dbReference type="Gene3D" id="1.25.40.990">
    <property type="match status" value="1"/>
</dbReference>
<reference evidence="4 5" key="1">
    <citation type="submission" date="2018-10" db="EMBL/GenBank/DDBJ databases">
        <title>Fifty Aureobasidium pullulans genomes reveal a recombining polyextremotolerant generalist.</title>
        <authorList>
            <person name="Gostincar C."/>
            <person name="Turk M."/>
            <person name="Zajc J."/>
            <person name="Gunde-Cimerman N."/>
        </authorList>
    </citation>
    <scope>NUCLEOTIDE SEQUENCE [LARGE SCALE GENOMIC DNA]</scope>
    <source>
        <strain evidence="4 5">EXF-3403</strain>
    </source>
</reference>
<dbReference type="InterPro" id="IPR006746">
    <property type="entry name" value="26S_Psome_Rpn12"/>
</dbReference>
<name>A0A4S9XTA4_AURPU</name>
<sequence>GQRQSVQVDKSDWRCRVKGFRWINGLSFSDERATEAITHLQLDERRLSIIIKKHPFADHHLKHIVPSTEPSLLSRHFSQHSSRHIHINMSESDLKKTIQQLHSLSESNLSNASSLLSRAKISLLKLHALVPNTNTSHQHLALAREVLEIGAFVSIRQRDPESFTRYFQQLQPFYSLPHERWGSHDKHGNQSKITGLYLLLLLSQGDYAAFHTVIEGLEMAFGGRKRLDEDAFIQYPMRLEQALMEGSYDRVWGETKGERVPSPEFAVFSEVLVNTIRSEIASCSERAYPSLPISNAKNLLFLDSEGAVIQFAQSRGWVAKEGRIYFPAQQEELAQGEKDILSTSDKVIENTLEYARKLETIV</sequence>
<dbReference type="AlphaFoldDB" id="A0A4S9XTA4"/>
<comment type="similarity">
    <text evidence="1">Belongs to the proteasome subunit S14 family.</text>
</comment>
<feature type="domain" description="CSN8/PSMD8/EIF3K" evidence="3">
    <location>
        <begin position="189"/>
        <end position="332"/>
    </location>
</feature>
<organism evidence="4 5">
    <name type="scientific">Aureobasidium pullulans</name>
    <name type="common">Black yeast</name>
    <name type="synonym">Pullularia pullulans</name>
    <dbReference type="NCBI Taxonomy" id="5580"/>
    <lineage>
        <taxon>Eukaryota</taxon>
        <taxon>Fungi</taxon>
        <taxon>Dikarya</taxon>
        <taxon>Ascomycota</taxon>
        <taxon>Pezizomycotina</taxon>
        <taxon>Dothideomycetes</taxon>
        <taxon>Dothideomycetidae</taxon>
        <taxon>Dothideales</taxon>
        <taxon>Saccotheciaceae</taxon>
        <taxon>Aureobasidium</taxon>
    </lineage>
</organism>
<evidence type="ECO:0000313" key="5">
    <source>
        <dbReference type="Proteomes" id="UP000310039"/>
    </source>
</evidence>
<evidence type="ECO:0000313" key="4">
    <source>
        <dbReference type="EMBL" id="THZ81394.1"/>
    </source>
</evidence>
<dbReference type="GO" id="GO:0043161">
    <property type="term" value="P:proteasome-mediated ubiquitin-dependent protein catabolic process"/>
    <property type="evidence" value="ECO:0007669"/>
    <property type="project" value="TreeGrafter"/>
</dbReference>
<protein>
    <recommendedName>
        <fullName evidence="3">CSN8/PSMD8/EIF3K domain-containing protein</fullName>
    </recommendedName>
</protein>
<feature type="non-terminal residue" evidence="4">
    <location>
        <position position="1"/>
    </location>
</feature>
<accession>A0A4S9XTA4</accession>
<gene>
    <name evidence="4" type="ORF">D6C84_06639</name>
</gene>
<evidence type="ECO:0000256" key="2">
    <source>
        <dbReference type="ARBA" id="ARBA00022942"/>
    </source>
</evidence>
<evidence type="ECO:0000259" key="3">
    <source>
        <dbReference type="Pfam" id="PF10075"/>
    </source>
</evidence>
<evidence type="ECO:0000256" key="1">
    <source>
        <dbReference type="ARBA" id="ARBA00009627"/>
    </source>
</evidence>
<dbReference type="FunFam" id="1.25.40.990:FF:000001">
    <property type="entry name" value="26S proteasome non-ATPase regulatory subunit"/>
    <property type="match status" value="1"/>
</dbReference>
<dbReference type="Pfam" id="PF10075">
    <property type="entry name" value="CSN8_PSD8_EIF3K"/>
    <property type="match status" value="1"/>
</dbReference>
<dbReference type="EMBL" id="QZBT01000102">
    <property type="protein sequence ID" value="THZ81394.1"/>
    <property type="molecule type" value="Genomic_DNA"/>
</dbReference>
<comment type="caution">
    <text evidence="4">The sequence shown here is derived from an EMBL/GenBank/DDBJ whole genome shotgun (WGS) entry which is preliminary data.</text>
</comment>
<dbReference type="PANTHER" id="PTHR12387:SF0">
    <property type="entry name" value="26S PROTEASOME NON-ATPASE REGULATORY SUBUNIT 8"/>
    <property type="match status" value="1"/>
</dbReference>
<dbReference type="GO" id="GO:0008541">
    <property type="term" value="C:proteasome regulatory particle, lid subcomplex"/>
    <property type="evidence" value="ECO:0007669"/>
    <property type="project" value="TreeGrafter"/>
</dbReference>
<dbReference type="Proteomes" id="UP000310039">
    <property type="component" value="Unassembled WGS sequence"/>
</dbReference>